<dbReference type="Gene3D" id="3.40.50.2000">
    <property type="entry name" value="Glycogen Phosphorylase B"/>
    <property type="match status" value="1"/>
</dbReference>
<organism evidence="2 3">
    <name type="scientific">Thermodesulfobacterium commune DSM 2178</name>
    <dbReference type="NCBI Taxonomy" id="289377"/>
    <lineage>
        <taxon>Bacteria</taxon>
        <taxon>Pseudomonadati</taxon>
        <taxon>Thermodesulfobacteriota</taxon>
        <taxon>Thermodesulfobacteria</taxon>
        <taxon>Thermodesulfobacteriales</taxon>
        <taxon>Thermodesulfobacteriaceae</taxon>
        <taxon>Thermodesulfobacterium</taxon>
    </lineage>
</organism>
<dbReference type="AlphaFoldDB" id="A0A075WU12"/>
<dbReference type="RefSeq" id="WP_038060121.1">
    <property type="nucleotide sequence ID" value="NZ_CP008796.1"/>
</dbReference>
<dbReference type="PaxDb" id="289377-HL41_06290"/>
<dbReference type="Proteomes" id="UP000028481">
    <property type="component" value="Chromosome"/>
</dbReference>
<gene>
    <name evidence="2" type="ORF">HL41_06290</name>
</gene>
<dbReference type="CDD" id="cd03801">
    <property type="entry name" value="GT4_PimA-like"/>
    <property type="match status" value="1"/>
</dbReference>
<keyword evidence="3" id="KW-1185">Reference proteome</keyword>
<dbReference type="Pfam" id="PF13692">
    <property type="entry name" value="Glyco_trans_1_4"/>
    <property type="match status" value="1"/>
</dbReference>
<evidence type="ECO:0000313" key="3">
    <source>
        <dbReference type="Proteomes" id="UP000028481"/>
    </source>
</evidence>
<name>A0A075WU12_9BACT</name>
<reference evidence="2 3" key="1">
    <citation type="journal article" date="2015" name="Genome Announc.">
        <title>Genome Sequence of a Sulfate-Reducing Thermophilic Bacterium, Thermodesulfobacterium commune DSM 2178T (Phylum Thermodesulfobacteria).</title>
        <authorList>
            <person name="Bhatnagar S."/>
            <person name="Badger J.H."/>
            <person name="Madupu R."/>
            <person name="Khouri H.M."/>
            <person name="O'Connor E.M."/>
            <person name="Robb F.T."/>
            <person name="Ward N.L."/>
            <person name="Eisen J.A."/>
        </authorList>
    </citation>
    <scope>NUCLEOTIDE SEQUENCE [LARGE SCALE GENOMIC DNA]</scope>
    <source>
        <strain evidence="2 3">DSM 2178</strain>
    </source>
</reference>
<evidence type="ECO:0008006" key="4">
    <source>
        <dbReference type="Google" id="ProtNLM"/>
    </source>
</evidence>
<protein>
    <recommendedName>
        <fullName evidence="4">Glycosyltransferase subfamily 4-like N-terminal domain-containing protein</fullName>
    </recommendedName>
</protein>
<dbReference type="HOGENOM" id="CLU_028014_3_0_0"/>
<dbReference type="PANTHER" id="PTHR46401:SF2">
    <property type="entry name" value="GLYCOSYLTRANSFERASE WBBK-RELATED"/>
    <property type="match status" value="1"/>
</dbReference>
<dbReference type="eggNOG" id="COG0438">
    <property type="taxonomic scope" value="Bacteria"/>
</dbReference>
<dbReference type="SUPFAM" id="SSF53756">
    <property type="entry name" value="UDP-Glycosyltransferase/glycogen phosphorylase"/>
    <property type="match status" value="1"/>
</dbReference>
<dbReference type="GO" id="GO:0016757">
    <property type="term" value="F:glycosyltransferase activity"/>
    <property type="evidence" value="ECO:0007669"/>
    <property type="project" value="TreeGrafter"/>
</dbReference>
<dbReference type="KEGG" id="tcm:HL41_06290"/>
<evidence type="ECO:0000313" key="2">
    <source>
        <dbReference type="EMBL" id="AIH04366.1"/>
    </source>
</evidence>
<dbReference type="PANTHER" id="PTHR46401">
    <property type="entry name" value="GLYCOSYLTRANSFERASE WBBK-RELATED"/>
    <property type="match status" value="1"/>
</dbReference>
<dbReference type="EMBL" id="CP008796">
    <property type="protein sequence ID" value="AIH04366.1"/>
    <property type="molecule type" value="Genomic_DNA"/>
</dbReference>
<keyword evidence="1" id="KW-0808">Transferase</keyword>
<proteinExistence type="predicted"/>
<dbReference type="OrthoDB" id="9807209at2"/>
<sequence length="386" mass="45561">MIRNIVNKQKILFLSSRLPYPPIGGDRLKNYWLLKILSKHFKAHLVSIVEEEIPKEFYDWTNEIGITFKLFPKRKTQFYLNALKSLYNGLPLQVNYYYFKDVQQYINSIYTEYDLIFSTLVRTAKYVMELNKPKILDMADSIGLNYRRSAQNTKSILWRFIYSYESAKLLEFEEKCIEIFDKTLFFNREEREFFLNENKTEWIPHGVNEDLLIYEKVNPNYKNYVAFFGKMNYQPNIDAVLWFIDKVFPHLNKNIKFIIVGAYPPKKITSLKDKYSDIEITGFVEDPYEILKSALCVVAPMRTGGGIQNKILECMALGTVNVVSSLAAKPIGAKNMEHFIVVDDPKEMANIINNIHAHPDKYEHIKRNAREYIKNNFTWTIYEKKY</sequence>
<evidence type="ECO:0000256" key="1">
    <source>
        <dbReference type="ARBA" id="ARBA00022679"/>
    </source>
</evidence>
<dbReference type="STRING" id="289377.HL41_06290"/>
<accession>A0A075WU12</accession>